<keyword evidence="2" id="KW-0808">Transferase</keyword>
<dbReference type="InterPro" id="IPR038063">
    <property type="entry name" value="Transpep_catalytic_dom"/>
</dbReference>
<dbReference type="HOGENOM" id="CLU_022707_2_1_9"/>
<name>G7W9E1_DESOD</name>
<dbReference type="Pfam" id="PF12229">
    <property type="entry name" value="PG_binding_4"/>
    <property type="match status" value="2"/>
</dbReference>
<dbReference type="UniPathway" id="UPA00219"/>
<evidence type="ECO:0000313" key="11">
    <source>
        <dbReference type="Proteomes" id="UP000006346"/>
    </source>
</evidence>
<keyword evidence="11" id="KW-1185">Reference proteome</keyword>
<dbReference type="GO" id="GO:0018104">
    <property type="term" value="P:peptidoglycan-protein cross-linking"/>
    <property type="evidence" value="ECO:0007669"/>
    <property type="project" value="TreeGrafter"/>
</dbReference>
<reference evidence="11" key="1">
    <citation type="submission" date="2011-11" db="EMBL/GenBank/DDBJ databases">
        <title>Complete sequence of Desulfosporosinus orientis DSM 765.</title>
        <authorList>
            <person name="Lucas S."/>
            <person name="Han J."/>
            <person name="Lapidus A."/>
            <person name="Cheng J.-F."/>
            <person name="Goodwin L."/>
            <person name="Pitluck S."/>
            <person name="Peters L."/>
            <person name="Ovchinnikova G."/>
            <person name="Teshima H."/>
            <person name="Detter J.C."/>
            <person name="Han C."/>
            <person name="Tapia R."/>
            <person name="Land M."/>
            <person name="Hauser L."/>
            <person name="Kyrpides N."/>
            <person name="Ivanova N."/>
            <person name="Pagani I."/>
            <person name="Pester M."/>
            <person name="Spring S."/>
            <person name="Ollivier B."/>
            <person name="Rattei T."/>
            <person name="Klenk H.-P."/>
            <person name="Wagner M."/>
            <person name="Loy A."/>
            <person name="Woyke T."/>
        </authorList>
    </citation>
    <scope>NUCLEOTIDE SEQUENCE [LARGE SCALE GENOMIC DNA]</scope>
    <source>
        <strain evidence="11">ATCC 19365 / DSM 765 / NCIMB 8382 / VKM B-1628</strain>
    </source>
</reference>
<keyword evidence="8" id="KW-1133">Transmembrane helix</keyword>
<dbReference type="PROSITE" id="PS52029">
    <property type="entry name" value="LD_TPASE"/>
    <property type="match status" value="1"/>
</dbReference>
<dbReference type="GO" id="GO:0071972">
    <property type="term" value="F:peptidoglycan L,D-transpeptidase activity"/>
    <property type="evidence" value="ECO:0007669"/>
    <property type="project" value="TreeGrafter"/>
</dbReference>
<accession>G7W9E1</accession>
<dbReference type="MEROPS" id="C82.001"/>
<dbReference type="InterPro" id="IPR005490">
    <property type="entry name" value="LD_TPept_cat_dom"/>
</dbReference>
<evidence type="ECO:0000259" key="9">
    <source>
        <dbReference type="PROSITE" id="PS52029"/>
    </source>
</evidence>
<comment type="pathway">
    <text evidence="1 6">Cell wall biogenesis; peptidoglycan biosynthesis.</text>
</comment>
<feature type="coiled-coil region" evidence="7">
    <location>
        <begin position="41"/>
        <end position="84"/>
    </location>
</feature>
<evidence type="ECO:0000256" key="2">
    <source>
        <dbReference type="ARBA" id="ARBA00022679"/>
    </source>
</evidence>
<dbReference type="InterPro" id="IPR022029">
    <property type="entry name" value="YoaR-like_PG-bd"/>
</dbReference>
<dbReference type="GO" id="GO:0005576">
    <property type="term" value="C:extracellular region"/>
    <property type="evidence" value="ECO:0007669"/>
    <property type="project" value="TreeGrafter"/>
</dbReference>
<dbReference type="Proteomes" id="UP000006346">
    <property type="component" value="Chromosome"/>
</dbReference>
<evidence type="ECO:0000256" key="7">
    <source>
        <dbReference type="SAM" id="Coils"/>
    </source>
</evidence>
<dbReference type="RefSeq" id="WP_014186085.1">
    <property type="nucleotide sequence ID" value="NC_016584.1"/>
</dbReference>
<dbReference type="Gene3D" id="2.40.440.10">
    <property type="entry name" value="L,D-transpeptidase catalytic domain-like"/>
    <property type="match status" value="1"/>
</dbReference>
<dbReference type="EMBL" id="CP003108">
    <property type="protein sequence ID" value="AET69278.1"/>
    <property type="molecule type" value="Genomic_DNA"/>
</dbReference>
<sequence>MKVNSKLSIVSKVKYSVLKGVEDTDEEFRKVMEKSIEEGTKEECKKVLEELKGELKEKTYEETKDKIEEGIQENQKEAKAKESKFEVLKIHFKPLFKHKKVVTTVIFLGVLFLVYFGMTIYFMNHFYLGSKINNIDVSGKTVAAAISTLRSQLQDYTLNLKERDGKSERIKAAEVGLAFNLEDEIRYFKEGQNPFNWVAAIFNSKKSQKTIELSFDDKFLKDRIDRLTCFDSSHVVEPKNPSFLYTDKGYVIVNEVLGNKVNKDVLFSQVAKAIHMGLSELDLESSGAYIRPKYTCQSEEVAKNKELLNKYASAKITYTFGEGRASLDGSIINQWLTLDENYEVQLDENKVKEYINELSKTHSTVGKTRSFITSSGTTVAVGGGDYGWAIDTARETEDLILAVKRGQTITKEPTYSQKAFVLPNENNDIGNTYVEIDLSKQHVWFYKNGSLIVEGSVVSGNVSAGHSTPKGVYRLKYKQRNAILRGDDYAVPVSYWMPFNGGIGLHDANWRSAFGGNIYMINGSHGCINMPYNVAQAVFNNIDVYTPVVCY</sequence>
<evidence type="ECO:0000256" key="5">
    <source>
        <dbReference type="ARBA" id="ARBA00023316"/>
    </source>
</evidence>
<keyword evidence="3 6" id="KW-0133">Cell shape</keyword>
<keyword evidence="8" id="KW-0472">Membrane</keyword>
<dbReference type="InterPro" id="IPR038054">
    <property type="entry name" value="LD_TPept-like_central_sf"/>
</dbReference>
<keyword evidence="4 6" id="KW-0573">Peptidoglycan synthesis</keyword>
<evidence type="ECO:0000256" key="1">
    <source>
        <dbReference type="ARBA" id="ARBA00004752"/>
    </source>
</evidence>
<keyword evidence="7" id="KW-0175">Coiled coil</keyword>
<reference evidence="10 11" key="2">
    <citation type="journal article" date="2012" name="J. Bacteriol.">
        <title>Complete genome sequences of Desulfosporosinus orientis DSM765T, Desulfosporosinus youngiae DSM17734T, Desulfosporosinus meridiei DSM13257T, and Desulfosporosinus acidiphilus DSM22704T.</title>
        <authorList>
            <person name="Pester M."/>
            <person name="Brambilla E."/>
            <person name="Alazard D."/>
            <person name="Rattei T."/>
            <person name="Weinmaier T."/>
            <person name="Han J."/>
            <person name="Lucas S."/>
            <person name="Lapidus A."/>
            <person name="Cheng J.F."/>
            <person name="Goodwin L."/>
            <person name="Pitluck S."/>
            <person name="Peters L."/>
            <person name="Ovchinnikova G."/>
            <person name="Teshima H."/>
            <person name="Detter J.C."/>
            <person name="Han C.S."/>
            <person name="Tapia R."/>
            <person name="Land M.L."/>
            <person name="Hauser L."/>
            <person name="Kyrpides N.C."/>
            <person name="Ivanova N.N."/>
            <person name="Pagani I."/>
            <person name="Huntmann M."/>
            <person name="Wei C.L."/>
            <person name="Davenport K.W."/>
            <person name="Daligault H."/>
            <person name="Chain P.S."/>
            <person name="Chen A."/>
            <person name="Mavromatis K."/>
            <person name="Markowitz V."/>
            <person name="Szeto E."/>
            <person name="Mikhailova N."/>
            <person name="Pati A."/>
            <person name="Wagner M."/>
            <person name="Woyke T."/>
            <person name="Ollivier B."/>
            <person name="Klenk H.P."/>
            <person name="Spring S."/>
            <person name="Loy A."/>
        </authorList>
    </citation>
    <scope>NUCLEOTIDE SEQUENCE [LARGE SCALE GENOMIC DNA]</scope>
    <source>
        <strain evidence="11">ATCC 19365 / DSM 765 / NCIMB 8382 / VKM B-1628</strain>
    </source>
</reference>
<organism evidence="10 11">
    <name type="scientific">Desulfosporosinus orientis (strain ATCC 19365 / DSM 765 / NCIMB 8382 / VKM B-1628 / Singapore I)</name>
    <name type="common">Desulfotomaculum orientis</name>
    <dbReference type="NCBI Taxonomy" id="768706"/>
    <lineage>
        <taxon>Bacteria</taxon>
        <taxon>Bacillati</taxon>
        <taxon>Bacillota</taxon>
        <taxon>Clostridia</taxon>
        <taxon>Eubacteriales</taxon>
        <taxon>Desulfitobacteriaceae</taxon>
        <taxon>Desulfosporosinus</taxon>
    </lineage>
</organism>
<dbReference type="GO" id="GO:0016740">
    <property type="term" value="F:transferase activity"/>
    <property type="evidence" value="ECO:0007669"/>
    <property type="project" value="UniProtKB-KW"/>
</dbReference>
<dbReference type="Pfam" id="PF03734">
    <property type="entry name" value="YkuD"/>
    <property type="match status" value="1"/>
</dbReference>
<evidence type="ECO:0000256" key="8">
    <source>
        <dbReference type="SAM" id="Phobius"/>
    </source>
</evidence>
<dbReference type="CDD" id="cd16913">
    <property type="entry name" value="YkuD_like"/>
    <property type="match status" value="1"/>
</dbReference>
<dbReference type="SUPFAM" id="SSF141523">
    <property type="entry name" value="L,D-transpeptidase catalytic domain-like"/>
    <property type="match status" value="1"/>
</dbReference>
<dbReference type="KEGG" id="dor:Desor_3819"/>
<keyword evidence="5 6" id="KW-0961">Cell wall biogenesis/degradation</keyword>
<evidence type="ECO:0000256" key="4">
    <source>
        <dbReference type="ARBA" id="ARBA00022984"/>
    </source>
</evidence>
<protein>
    <recommendedName>
        <fullName evidence="9">L,D-TPase catalytic domain-containing protein</fullName>
    </recommendedName>
</protein>
<evidence type="ECO:0000256" key="3">
    <source>
        <dbReference type="ARBA" id="ARBA00022960"/>
    </source>
</evidence>
<proteinExistence type="predicted"/>
<feature type="active site" description="Proton donor/acceptor" evidence="6">
    <location>
        <position position="506"/>
    </location>
</feature>
<dbReference type="AlphaFoldDB" id="G7W9E1"/>
<dbReference type="STRING" id="768706.Desor_3819"/>
<dbReference type="InterPro" id="IPR050979">
    <property type="entry name" value="LD-transpeptidase"/>
</dbReference>
<feature type="active site" description="Nucleophile" evidence="6">
    <location>
        <position position="527"/>
    </location>
</feature>
<evidence type="ECO:0000313" key="10">
    <source>
        <dbReference type="EMBL" id="AET69278.1"/>
    </source>
</evidence>
<feature type="domain" description="L,D-TPase catalytic" evidence="9">
    <location>
        <begin position="432"/>
        <end position="551"/>
    </location>
</feature>
<dbReference type="eggNOG" id="COG1376">
    <property type="taxonomic scope" value="Bacteria"/>
</dbReference>
<dbReference type="PANTHER" id="PTHR30582">
    <property type="entry name" value="L,D-TRANSPEPTIDASE"/>
    <property type="match status" value="1"/>
</dbReference>
<dbReference type="GO" id="GO:0008360">
    <property type="term" value="P:regulation of cell shape"/>
    <property type="evidence" value="ECO:0007669"/>
    <property type="project" value="UniProtKB-UniRule"/>
</dbReference>
<keyword evidence="8" id="KW-0812">Transmembrane</keyword>
<dbReference type="PATRIC" id="fig|768706.3.peg.3863"/>
<feature type="transmembrane region" description="Helical" evidence="8">
    <location>
        <begin position="101"/>
        <end position="123"/>
    </location>
</feature>
<gene>
    <name evidence="10" type="ordered locus">Desor_3819</name>
</gene>
<dbReference type="Gene3D" id="3.10.20.800">
    <property type="match status" value="1"/>
</dbReference>
<evidence type="ECO:0000256" key="6">
    <source>
        <dbReference type="PROSITE-ProRule" id="PRU01373"/>
    </source>
</evidence>
<dbReference type="PANTHER" id="PTHR30582:SF33">
    <property type="entry name" value="EXPORTED PROTEIN"/>
    <property type="match status" value="1"/>
</dbReference>
<dbReference type="GO" id="GO:0071555">
    <property type="term" value="P:cell wall organization"/>
    <property type="evidence" value="ECO:0007669"/>
    <property type="project" value="UniProtKB-UniRule"/>
</dbReference>
<dbReference type="SUPFAM" id="SSF143985">
    <property type="entry name" value="L,D-transpeptidase pre-catalytic domain-like"/>
    <property type="match status" value="1"/>
</dbReference>